<organism evidence="4">
    <name type="scientific">Spumella elongata</name>
    <dbReference type="NCBI Taxonomy" id="89044"/>
    <lineage>
        <taxon>Eukaryota</taxon>
        <taxon>Sar</taxon>
        <taxon>Stramenopiles</taxon>
        <taxon>Ochrophyta</taxon>
        <taxon>Chrysophyceae</taxon>
        <taxon>Chromulinales</taxon>
        <taxon>Chromulinaceae</taxon>
        <taxon>Spumella</taxon>
    </lineage>
</organism>
<proteinExistence type="predicted"/>
<keyword evidence="1" id="KW-0446">Lipid-binding</keyword>
<dbReference type="PROSITE" id="PS50297">
    <property type="entry name" value="ANK_REP_REGION"/>
    <property type="match status" value="2"/>
</dbReference>
<dbReference type="SMART" id="SM00248">
    <property type="entry name" value="ANK"/>
    <property type="match status" value="2"/>
</dbReference>
<dbReference type="GO" id="GO:0000062">
    <property type="term" value="F:fatty-acyl-CoA binding"/>
    <property type="evidence" value="ECO:0007669"/>
    <property type="project" value="TreeGrafter"/>
</dbReference>
<gene>
    <name evidence="4" type="ORF">SELO1098_LOCUS28254</name>
</gene>
<dbReference type="SUPFAM" id="SSF48403">
    <property type="entry name" value="Ankyrin repeat"/>
    <property type="match status" value="1"/>
</dbReference>
<dbReference type="Gene3D" id="1.25.40.20">
    <property type="entry name" value="Ankyrin repeat-containing domain"/>
    <property type="match status" value="1"/>
</dbReference>
<dbReference type="Pfam" id="PF12796">
    <property type="entry name" value="Ank_2"/>
    <property type="match status" value="1"/>
</dbReference>
<feature type="compositionally biased region" description="Polar residues" evidence="3">
    <location>
        <begin position="55"/>
        <end position="67"/>
    </location>
</feature>
<dbReference type="AlphaFoldDB" id="A0A7S3HME0"/>
<feature type="compositionally biased region" description="Polar residues" evidence="3">
    <location>
        <begin position="137"/>
        <end position="146"/>
    </location>
</feature>
<feature type="repeat" description="ANK" evidence="2">
    <location>
        <begin position="204"/>
        <end position="236"/>
    </location>
</feature>
<reference evidence="4" key="1">
    <citation type="submission" date="2021-01" db="EMBL/GenBank/DDBJ databases">
        <authorList>
            <person name="Corre E."/>
            <person name="Pelletier E."/>
            <person name="Niang G."/>
            <person name="Scheremetjew M."/>
            <person name="Finn R."/>
            <person name="Kale V."/>
            <person name="Holt S."/>
            <person name="Cochrane G."/>
            <person name="Meng A."/>
            <person name="Brown T."/>
            <person name="Cohen L."/>
        </authorList>
    </citation>
    <scope>NUCLEOTIDE SEQUENCE</scope>
    <source>
        <strain evidence="4">CCAP 955/1</strain>
    </source>
</reference>
<dbReference type="InterPro" id="IPR036770">
    <property type="entry name" value="Ankyrin_rpt-contain_sf"/>
</dbReference>
<dbReference type="EMBL" id="HBIC01054982">
    <property type="protein sequence ID" value="CAE0299400.1"/>
    <property type="molecule type" value="Transcribed_RNA"/>
</dbReference>
<sequence>MYYEEDAPRSARSVGYGSPRDDRFYTPRTVARSNSNSNSEEWVTPRFETPRFGNNGYNSQSDNEFQTPRTYEERKLDRKEIYPTLLKRASINNDSPRVYDGSPYAAQGKGASQREYGSKELGHKGAGPYPPNYAPSYLNQAQAQSKQIEEEDEHDEEYISLDLAAAGLSEKDVEDVFSYARHGRCEEIERLFAKGLPVDVRNDHGNTVLIVACQNGNKRVAKAVLRRGANINARNLRGNTPLHYCYHYGYGDSLGQYLISKGADADARNNAGKSVDQGI</sequence>
<dbReference type="PANTHER" id="PTHR24119">
    <property type="entry name" value="ACYL-COA-BINDING DOMAIN-CONTAINING PROTEIN 6"/>
    <property type="match status" value="1"/>
</dbReference>
<feature type="region of interest" description="Disordered" evidence="3">
    <location>
        <begin position="1"/>
        <end position="67"/>
    </location>
</feature>
<evidence type="ECO:0000256" key="2">
    <source>
        <dbReference type="PROSITE-ProRule" id="PRU00023"/>
    </source>
</evidence>
<feature type="compositionally biased region" description="Polar residues" evidence="3">
    <location>
        <begin position="31"/>
        <end position="41"/>
    </location>
</feature>
<evidence type="ECO:0000256" key="3">
    <source>
        <dbReference type="SAM" id="MobiDB-lite"/>
    </source>
</evidence>
<feature type="repeat" description="ANK" evidence="2">
    <location>
        <begin position="237"/>
        <end position="270"/>
    </location>
</feature>
<feature type="region of interest" description="Disordered" evidence="3">
    <location>
        <begin position="92"/>
        <end position="156"/>
    </location>
</feature>
<evidence type="ECO:0000256" key="1">
    <source>
        <dbReference type="ARBA" id="ARBA00023121"/>
    </source>
</evidence>
<accession>A0A7S3HME0</accession>
<dbReference type="PANTHER" id="PTHR24119:SF0">
    <property type="entry name" value="ACYL-COA-BINDING DOMAIN-CONTAINING PROTEIN 6"/>
    <property type="match status" value="1"/>
</dbReference>
<dbReference type="InterPro" id="IPR002110">
    <property type="entry name" value="Ankyrin_rpt"/>
</dbReference>
<name>A0A7S3HME0_9STRA</name>
<dbReference type="PROSITE" id="PS50088">
    <property type="entry name" value="ANK_REPEAT"/>
    <property type="match status" value="2"/>
</dbReference>
<protein>
    <submittedName>
        <fullName evidence="4">Uncharacterized protein</fullName>
    </submittedName>
</protein>
<evidence type="ECO:0000313" key="4">
    <source>
        <dbReference type="EMBL" id="CAE0299400.1"/>
    </source>
</evidence>
<keyword evidence="2" id="KW-0040">ANK repeat</keyword>